<dbReference type="EMBL" id="ML170195">
    <property type="protein sequence ID" value="TDL19589.1"/>
    <property type="molecule type" value="Genomic_DNA"/>
</dbReference>
<proteinExistence type="predicted"/>
<protein>
    <submittedName>
        <fullName evidence="1">Uncharacterized protein</fullName>
    </submittedName>
</protein>
<sequence length="508" mass="57451">MAISVVPAKIDDQALNALVLVLERVKSNGGDLEGEHIWLDADAPTGCLDVLKILKSHKETLLRLRKFLEKKIRPVQKACNELVLHSGIQSIPTEVLSEIFLISRADAENSNEHSISVSHVSRRFREVALQTAGLWTTLYANHPLLETMEFLKRTGSAPLHIDLTCDFVLDQDHPLAAHMVPFLEVVVPHSSRWKVLDINFVEEDTNDFPNFGPNLQVPLLSTLTHNVEASLDENTPLNCIVFPYSTPNLRLYKAVNVMPTTNAARSTLTSCCLRWNGHPEINDMNIDLSLLLSTLDGMPSLNDLTLAFYDVFFLPSSIPASKSARFPSIKKFSLEYGPGRYIDALVFHLMRSFDLPSVIDFTITYSTNAGFVSPIQWEMPKGPIPVQTLQKLCIRDATQIHNLSEVSLDRCESLQHFTLDSLGVELFWEGCSRTRDRVWSKQIPLRTLTLRHCDKVKASEVEFLTQKLRHGSNWNTFERLEISCCKKLDEEFLLSIEDDMDGRLAWTI</sequence>
<accession>A0A4Y7PYB1</accession>
<gene>
    <name evidence="1" type="ORF">BD410DRAFT_791976</name>
</gene>
<dbReference type="OrthoDB" id="3172239at2759"/>
<keyword evidence="2" id="KW-1185">Reference proteome</keyword>
<dbReference type="SUPFAM" id="SSF52047">
    <property type="entry name" value="RNI-like"/>
    <property type="match status" value="1"/>
</dbReference>
<dbReference type="Proteomes" id="UP000294933">
    <property type="component" value="Unassembled WGS sequence"/>
</dbReference>
<evidence type="ECO:0000313" key="1">
    <source>
        <dbReference type="EMBL" id="TDL19589.1"/>
    </source>
</evidence>
<dbReference type="STRING" id="50990.A0A4Y7PYB1"/>
<reference evidence="1 2" key="1">
    <citation type="submission" date="2018-06" db="EMBL/GenBank/DDBJ databases">
        <title>A transcriptomic atlas of mushroom development highlights an independent origin of complex multicellularity.</title>
        <authorList>
            <consortium name="DOE Joint Genome Institute"/>
            <person name="Krizsan K."/>
            <person name="Almasi E."/>
            <person name="Merenyi Z."/>
            <person name="Sahu N."/>
            <person name="Viragh M."/>
            <person name="Koszo T."/>
            <person name="Mondo S."/>
            <person name="Kiss B."/>
            <person name="Balint B."/>
            <person name="Kues U."/>
            <person name="Barry K."/>
            <person name="Hegedus J.C."/>
            <person name="Henrissat B."/>
            <person name="Johnson J."/>
            <person name="Lipzen A."/>
            <person name="Ohm R."/>
            <person name="Nagy I."/>
            <person name="Pangilinan J."/>
            <person name="Yan J."/>
            <person name="Xiong Y."/>
            <person name="Grigoriev I.V."/>
            <person name="Hibbett D.S."/>
            <person name="Nagy L.G."/>
        </authorList>
    </citation>
    <scope>NUCLEOTIDE SEQUENCE [LARGE SCALE GENOMIC DNA]</scope>
    <source>
        <strain evidence="1 2">SZMC22713</strain>
    </source>
</reference>
<evidence type="ECO:0000313" key="2">
    <source>
        <dbReference type="Proteomes" id="UP000294933"/>
    </source>
</evidence>
<organism evidence="1 2">
    <name type="scientific">Rickenella mellea</name>
    <dbReference type="NCBI Taxonomy" id="50990"/>
    <lineage>
        <taxon>Eukaryota</taxon>
        <taxon>Fungi</taxon>
        <taxon>Dikarya</taxon>
        <taxon>Basidiomycota</taxon>
        <taxon>Agaricomycotina</taxon>
        <taxon>Agaricomycetes</taxon>
        <taxon>Hymenochaetales</taxon>
        <taxon>Rickenellaceae</taxon>
        <taxon>Rickenella</taxon>
    </lineage>
</organism>
<name>A0A4Y7PYB1_9AGAM</name>
<dbReference type="VEuPathDB" id="FungiDB:BD410DRAFT_791976"/>
<dbReference type="AlphaFoldDB" id="A0A4Y7PYB1"/>